<dbReference type="Pfam" id="PF13621">
    <property type="entry name" value="Cupin_8"/>
    <property type="match status" value="1"/>
</dbReference>
<dbReference type="AlphaFoldDB" id="A0A9P9GQ89"/>
<dbReference type="Proteomes" id="UP000736672">
    <property type="component" value="Unassembled WGS sequence"/>
</dbReference>
<dbReference type="OrthoDB" id="47172at2759"/>
<organism evidence="2 3">
    <name type="scientific">Fusarium solani</name>
    <name type="common">Filamentous fungus</name>
    <dbReference type="NCBI Taxonomy" id="169388"/>
    <lineage>
        <taxon>Eukaryota</taxon>
        <taxon>Fungi</taxon>
        <taxon>Dikarya</taxon>
        <taxon>Ascomycota</taxon>
        <taxon>Pezizomycotina</taxon>
        <taxon>Sordariomycetes</taxon>
        <taxon>Hypocreomycetidae</taxon>
        <taxon>Hypocreales</taxon>
        <taxon>Nectriaceae</taxon>
        <taxon>Fusarium</taxon>
        <taxon>Fusarium solani species complex</taxon>
    </lineage>
</organism>
<dbReference type="InterPro" id="IPR014710">
    <property type="entry name" value="RmlC-like_jellyroll"/>
</dbReference>
<evidence type="ECO:0000313" key="2">
    <source>
        <dbReference type="EMBL" id="KAH7243738.1"/>
    </source>
</evidence>
<accession>A0A9P9GQ89</accession>
<keyword evidence="3" id="KW-1185">Reference proteome</keyword>
<evidence type="ECO:0000259" key="1">
    <source>
        <dbReference type="Pfam" id="PF13621"/>
    </source>
</evidence>
<dbReference type="InterPro" id="IPR041667">
    <property type="entry name" value="Cupin_8"/>
</dbReference>
<dbReference type="EMBL" id="JAGTJS010000018">
    <property type="protein sequence ID" value="KAH7243738.1"/>
    <property type="molecule type" value="Genomic_DNA"/>
</dbReference>
<dbReference type="Gene3D" id="2.60.120.10">
    <property type="entry name" value="Jelly Rolls"/>
    <property type="match status" value="1"/>
</dbReference>
<comment type="caution">
    <text evidence="2">The sequence shown here is derived from an EMBL/GenBank/DDBJ whole genome shotgun (WGS) entry which is preliminary data.</text>
</comment>
<name>A0A9P9GQ89_FUSSL</name>
<dbReference type="SUPFAM" id="SSF51197">
    <property type="entry name" value="Clavaminate synthase-like"/>
    <property type="match status" value="1"/>
</dbReference>
<proteinExistence type="predicted"/>
<protein>
    <recommendedName>
        <fullName evidence="1">Cupin-like domain-containing protein</fullName>
    </recommendedName>
</protein>
<reference evidence="2" key="1">
    <citation type="journal article" date="2021" name="Nat. Commun.">
        <title>Genetic determinants of endophytism in the Arabidopsis root mycobiome.</title>
        <authorList>
            <person name="Mesny F."/>
            <person name="Miyauchi S."/>
            <person name="Thiergart T."/>
            <person name="Pickel B."/>
            <person name="Atanasova L."/>
            <person name="Karlsson M."/>
            <person name="Huettel B."/>
            <person name="Barry K.W."/>
            <person name="Haridas S."/>
            <person name="Chen C."/>
            <person name="Bauer D."/>
            <person name="Andreopoulos W."/>
            <person name="Pangilinan J."/>
            <person name="LaButti K."/>
            <person name="Riley R."/>
            <person name="Lipzen A."/>
            <person name="Clum A."/>
            <person name="Drula E."/>
            <person name="Henrissat B."/>
            <person name="Kohler A."/>
            <person name="Grigoriev I.V."/>
            <person name="Martin F.M."/>
            <person name="Hacquard S."/>
        </authorList>
    </citation>
    <scope>NUCLEOTIDE SEQUENCE</scope>
    <source>
        <strain evidence="2">FSSC 5 MPI-SDFR-AT-0091</strain>
    </source>
</reference>
<evidence type="ECO:0000313" key="3">
    <source>
        <dbReference type="Proteomes" id="UP000736672"/>
    </source>
</evidence>
<sequence length="69" mass="7626">MHNLASNSSHQALLNPGDALFLPAMWLRSASPTADMDVTVNLFFRGLERASSTGRDVYRNRDLAAYEKG</sequence>
<feature type="domain" description="Cupin-like" evidence="1">
    <location>
        <begin position="8"/>
        <end position="45"/>
    </location>
</feature>
<gene>
    <name evidence="2" type="ORF">B0J15DRAFT_403628</name>
</gene>